<proteinExistence type="predicted"/>
<sequence length="389" mass="43003">MGLLDAIGGLITGGLNFGAQMKANKTNMQINQDNIAAAYNMQDRANAEARAMFAMENAEYDRRTAASNEYNSPVQQVQRLKDAGLNPYMMLNGGSAGQMETGTVGSMSAAQGSVPGSLPATAPQMSAPQGLDGLVDSIKTGADVIGQIKTMKSNIRKQNAEASIIESDANVRDIKNRIEIAKLHEEYENMKKDGKLKDIDIDFGQQTMDARVAAVGKQNDLLDKQANLYDLNAKTVEAGLPYVSQQAYANVINTWANTKLTNMQQQHEYKKMFNTMQDTILKRFQADGIKISNEQARKLTPILYYNAQQQGWNLYQDTLGKMHDNWLKGFTNQNLEDLPAWLRPNSGFDRFMQTTVHGTAEVVGTASDAVYIKNNLKANKPQRIKGFSR</sequence>
<reference evidence="1" key="1">
    <citation type="submission" date="2022-02" db="EMBL/GenBank/DDBJ databases">
        <title>Towards deciphering the DNA virus diversity associated with rodent species in the families Cricetidae and Heteromyidae.</title>
        <authorList>
            <person name="Lund M."/>
            <person name="Larsen B.B."/>
            <person name="Gryseels S."/>
            <person name="Kraberger S."/>
            <person name="Rowsey D.M."/>
            <person name="Steger L."/>
            <person name="Yule K.M."/>
            <person name="Upham N.S."/>
            <person name="Worobey M."/>
            <person name="Van Doorslaer K."/>
            <person name="Varsani A."/>
        </authorList>
    </citation>
    <scope>NUCLEOTIDE SEQUENCE</scope>
    <source>
        <strain evidence="1">NeonRodF7_7</strain>
    </source>
</reference>
<organism evidence="1">
    <name type="scientific">Peromfec virus RodF7_7</name>
    <dbReference type="NCBI Taxonomy" id="2929355"/>
    <lineage>
        <taxon>Viruses</taxon>
        <taxon>Monodnaviria</taxon>
        <taxon>Sangervirae</taxon>
        <taxon>Phixviricota</taxon>
        <taxon>Malgrandaviricetes</taxon>
        <taxon>Petitvirales</taxon>
        <taxon>Microviridae</taxon>
    </lineage>
</organism>
<evidence type="ECO:0000313" key="1">
    <source>
        <dbReference type="EMBL" id="UPW41796.1"/>
    </source>
</evidence>
<accession>A0A976N2R8</accession>
<dbReference type="EMBL" id="OM869667">
    <property type="protein sequence ID" value="UPW41796.1"/>
    <property type="molecule type" value="Genomic_DNA"/>
</dbReference>
<protein>
    <submittedName>
        <fullName evidence="1">DNA pilot protein</fullName>
    </submittedName>
</protein>
<name>A0A976N2R8_9VIRU</name>